<evidence type="ECO:0000256" key="4">
    <source>
        <dbReference type="ARBA" id="ARBA00022827"/>
    </source>
</evidence>
<keyword evidence="4" id="KW-0274">FAD</keyword>
<comment type="similarity">
    <text evidence="2">Belongs to the oxygen-dependent FAD-linked oxidoreductase family.</text>
</comment>
<dbReference type="InterPro" id="IPR036318">
    <property type="entry name" value="FAD-bd_PCMH-like_sf"/>
</dbReference>
<keyword evidence="3" id="KW-0285">Flavoprotein</keyword>
<evidence type="ECO:0000256" key="2">
    <source>
        <dbReference type="ARBA" id="ARBA00005466"/>
    </source>
</evidence>
<dbReference type="Proteomes" id="UP000588112">
    <property type="component" value="Unassembled WGS sequence"/>
</dbReference>
<dbReference type="GO" id="GO:0016491">
    <property type="term" value="F:oxidoreductase activity"/>
    <property type="evidence" value="ECO:0007669"/>
    <property type="project" value="UniProtKB-KW"/>
</dbReference>
<dbReference type="Gene3D" id="3.40.462.20">
    <property type="match status" value="1"/>
</dbReference>
<comment type="caution">
    <text evidence="7">The sequence shown here is derived from an EMBL/GenBank/DDBJ whole genome shotgun (WGS) entry which is preliminary data.</text>
</comment>
<keyword evidence="5" id="KW-0560">Oxidoreductase</keyword>
<dbReference type="SUPFAM" id="SSF56176">
    <property type="entry name" value="FAD-binding/transporter-associated domain-like"/>
    <property type="match status" value="1"/>
</dbReference>
<dbReference type="Gene3D" id="3.30.465.10">
    <property type="match status" value="1"/>
</dbReference>
<comment type="cofactor">
    <cofactor evidence="1">
        <name>FAD</name>
        <dbReference type="ChEBI" id="CHEBI:57692"/>
    </cofactor>
</comment>
<evidence type="ECO:0000256" key="1">
    <source>
        <dbReference type="ARBA" id="ARBA00001974"/>
    </source>
</evidence>
<evidence type="ECO:0000256" key="5">
    <source>
        <dbReference type="ARBA" id="ARBA00023002"/>
    </source>
</evidence>
<dbReference type="Pfam" id="PF01565">
    <property type="entry name" value="FAD_binding_4"/>
    <property type="match status" value="1"/>
</dbReference>
<dbReference type="AlphaFoldDB" id="A0A7W9DU99"/>
<dbReference type="InterPro" id="IPR006094">
    <property type="entry name" value="Oxid_FAD_bind_N"/>
</dbReference>
<dbReference type="RefSeq" id="WP_184616704.1">
    <property type="nucleotide sequence ID" value="NZ_BOOS01000083.1"/>
</dbReference>
<proteinExistence type="inferred from homology"/>
<dbReference type="InterPro" id="IPR016167">
    <property type="entry name" value="FAD-bd_PCMH_sub1"/>
</dbReference>
<dbReference type="InterPro" id="IPR016166">
    <property type="entry name" value="FAD-bd_PCMH"/>
</dbReference>
<accession>A0A7W9DU99</accession>
<sequence length="459" mass="47506">MTTIDERDTGVARPGDPAFEAATRVFNLATPARPAAAVTARTIDQIRAAIGHARAEGLPVRVHTTGHASGTARPMDGALLIRTNLEGGVEVDAARRVARVPAGTLWGDVVDAAAPYGLTAPHGSSPTVGVVGYLLRGGLSFYGRHIGLAINSVRAVELVTADGEQRRVDAETDPELFWAVRGGGGGFGVVTAVEVALFPAAKVITGATYWPAAHAEGLLAAWRRWTLDAPDEVTTSLRVMNLPPVPGVPPALAAGPVICVDGAVLSLDDDVTAATRQAEDLLGPLRAVAEPVMDDWQLTEPSAVLRAHMEPDDPIAIVGDHMLLREIGDDGAAAFLRLLGAGSGSPFVVAGLRQLGGAYGRPSPGGGALDHLDAHYAYSGAGVAEDAAVTAAIEEHCAKVRAALSPWDTGRTAPSFVENFAQPQGHLSAAQAERADRVRDRVDPGGLFRGDVSPGATAR</sequence>
<feature type="domain" description="FAD-binding PCMH-type" evidence="6">
    <location>
        <begin position="30"/>
        <end position="200"/>
    </location>
</feature>
<dbReference type="InterPro" id="IPR016169">
    <property type="entry name" value="FAD-bd_PCMH_sub2"/>
</dbReference>
<gene>
    <name evidence="7" type="ORF">BJ981_005969</name>
</gene>
<keyword evidence="8" id="KW-1185">Reference proteome</keyword>
<name>A0A7W9DU99_9ACTN</name>
<dbReference type="Gene3D" id="3.30.43.10">
    <property type="entry name" value="Uridine Diphospho-n-acetylenolpyruvylglucosamine Reductase, domain 2"/>
    <property type="match status" value="1"/>
</dbReference>
<dbReference type="PANTHER" id="PTHR42973">
    <property type="entry name" value="BINDING OXIDOREDUCTASE, PUTATIVE (AFU_ORTHOLOGUE AFUA_1G17690)-RELATED"/>
    <property type="match status" value="1"/>
</dbReference>
<evidence type="ECO:0000313" key="8">
    <source>
        <dbReference type="Proteomes" id="UP000588112"/>
    </source>
</evidence>
<evidence type="ECO:0000256" key="3">
    <source>
        <dbReference type="ARBA" id="ARBA00022630"/>
    </source>
</evidence>
<dbReference type="EMBL" id="JACHBR010000002">
    <property type="protein sequence ID" value="MBB5630205.1"/>
    <property type="molecule type" value="Genomic_DNA"/>
</dbReference>
<evidence type="ECO:0000259" key="6">
    <source>
        <dbReference type="PROSITE" id="PS51387"/>
    </source>
</evidence>
<protein>
    <submittedName>
        <fullName evidence="7">FAD/FMN-containing dehydrogenase</fullName>
    </submittedName>
</protein>
<evidence type="ECO:0000313" key="7">
    <source>
        <dbReference type="EMBL" id="MBB5630205.1"/>
    </source>
</evidence>
<dbReference type="GO" id="GO:0071949">
    <property type="term" value="F:FAD binding"/>
    <property type="evidence" value="ECO:0007669"/>
    <property type="project" value="InterPro"/>
</dbReference>
<dbReference type="PROSITE" id="PS51387">
    <property type="entry name" value="FAD_PCMH"/>
    <property type="match status" value="1"/>
</dbReference>
<reference evidence="7 8" key="1">
    <citation type="submission" date="2020-08" db="EMBL/GenBank/DDBJ databases">
        <title>Sequencing the genomes of 1000 actinobacteria strains.</title>
        <authorList>
            <person name="Klenk H.-P."/>
        </authorList>
    </citation>
    <scope>NUCLEOTIDE SEQUENCE [LARGE SCALE GENOMIC DNA]</scope>
    <source>
        <strain evidence="7 8">DSM 45790</strain>
    </source>
</reference>
<dbReference type="PANTHER" id="PTHR42973:SF39">
    <property type="entry name" value="FAD-BINDING PCMH-TYPE DOMAIN-CONTAINING PROTEIN"/>
    <property type="match status" value="1"/>
</dbReference>
<dbReference type="InterPro" id="IPR050416">
    <property type="entry name" value="FAD-linked_Oxidoreductase"/>
</dbReference>
<organism evidence="7 8">
    <name type="scientific">Sphaerisporangium krabiense</name>
    <dbReference type="NCBI Taxonomy" id="763782"/>
    <lineage>
        <taxon>Bacteria</taxon>
        <taxon>Bacillati</taxon>
        <taxon>Actinomycetota</taxon>
        <taxon>Actinomycetes</taxon>
        <taxon>Streptosporangiales</taxon>
        <taxon>Streptosporangiaceae</taxon>
        <taxon>Sphaerisporangium</taxon>
    </lineage>
</organism>